<dbReference type="PANTHER" id="PTHR23503">
    <property type="entry name" value="SOLUTE CARRIER FAMILY 2"/>
    <property type="match status" value="1"/>
</dbReference>
<feature type="transmembrane region" description="Helical" evidence="20">
    <location>
        <begin position="238"/>
        <end position="258"/>
    </location>
</feature>
<comment type="catalytic activity">
    <reaction evidence="1">
        <text>D-glucose(out) = D-glucose(in)</text>
        <dbReference type="Rhea" id="RHEA:60376"/>
        <dbReference type="ChEBI" id="CHEBI:4167"/>
    </reaction>
</comment>
<feature type="transmembrane region" description="Helical" evidence="20">
    <location>
        <begin position="468"/>
        <end position="491"/>
    </location>
</feature>
<dbReference type="InterPro" id="IPR005829">
    <property type="entry name" value="Sugar_transporter_CS"/>
</dbReference>
<feature type="transmembrane region" description="Helical" evidence="20">
    <location>
        <begin position="403"/>
        <end position="423"/>
    </location>
</feature>
<comment type="subcellular location">
    <subcellularLocation>
        <location evidence="3">Cell membrane</location>
        <topology evidence="3">Multi-pass membrane protein</topology>
    </subcellularLocation>
    <subcellularLocation>
        <location evidence="2">Cytoplasm</location>
        <location evidence="2">Perinuclear region</location>
    </subcellularLocation>
</comment>
<feature type="transmembrane region" description="Helical" evidence="20">
    <location>
        <begin position="149"/>
        <end position="167"/>
    </location>
</feature>
<feature type="chain" id="PRO_5018268706" description="Solute carrier family 2, facilitated glucose transporter member 4" evidence="21">
    <location>
        <begin position="23"/>
        <end position="558"/>
    </location>
</feature>
<dbReference type="SUPFAM" id="SSF103473">
    <property type="entry name" value="MFS general substrate transporter"/>
    <property type="match status" value="1"/>
</dbReference>
<feature type="transmembrane region" description="Helical" evidence="20">
    <location>
        <begin position="497"/>
        <end position="515"/>
    </location>
</feature>
<dbReference type="CTD" id="6517"/>
<dbReference type="GO" id="GO:0032869">
    <property type="term" value="P:cellular response to insulin stimulus"/>
    <property type="evidence" value="ECO:0007669"/>
    <property type="project" value="TreeGrafter"/>
</dbReference>
<organism evidence="23 24">
    <name type="scientific">Alligator sinensis</name>
    <name type="common">Chinese alligator</name>
    <dbReference type="NCBI Taxonomy" id="38654"/>
    <lineage>
        <taxon>Eukaryota</taxon>
        <taxon>Metazoa</taxon>
        <taxon>Chordata</taxon>
        <taxon>Craniata</taxon>
        <taxon>Vertebrata</taxon>
        <taxon>Euteleostomi</taxon>
        <taxon>Archelosauria</taxon>
        <taxon>Archosauria</taxon>
        <taxon>Crocodylia</taxon>
        <taxon>Alligatoridae</taxon>
        <taxon>Alligatorinae</taxon>
        <taxon>Alligator</taxon>
    </lineage>
</organism>
<feature type="signal peptide" evidence="21">
    <location>
        <begin position="1"/>
        <end position="22"/>
    </location>
</feature>
<dbReference type="InterPro" id="IPR005828">
    <property type="entry name" value="MFS_sugar_transport-like"/>
</dbReference>
<dbReference type="InParanoid" id="A0A3Q0FV11"/>
<evidence type="ECO:0000313" key="23">
    <source>
        <dbReference type="Proteomes" id="UP000189705"/>
    </source>
</evidence>
<protein>
    <recommendedName>
        <fullName evidence="5">Solute carrier family 2, facilitated glucose transporter member 4</fullName>
    </recommendedName>
    <alternativeName>
        <fullName evidence="16">Glucose transporter type 4, insulin-responsive</fullName>
    </alternativeName>
</protein>
<evidence type="ECO:0000256" key="13">
    <source>
        <dbReference type="ARBA" id="ARBA00023136"/>
    </source>
</evidence>
<evidence type="ECO:0000256" key="6">
    <source>
        <dbReference type="ARBA" id="ARBA00022448"/>
    </source>
</evidence>
<dbReference type="Gene3D" id="1.20.1250.20">
    <property type="entry name" value="MFS general substrate transporter like domains"/>
    <property type="match status" value="1"/>
</dbReference>
<feature type="transmembrane region" description="Helical" evidence="20">
    <location>
        <begin position="429"/>
        <end position="456"/>
    </location>
</feature>
<comment type="similarity">
    <text evidence="4">Belongs to the major facilitator superfamily. Sugar transporter (TC 2.A.1.1) family. Glucose transporter subfamily.</text>
</comment>
<feature type="transmembrane region" description="Helical" evidence="20">
    <location>
        <begin position="173"/>
        <end position="196"/>
    </location>
</feature>
<dbReference type="GO" id="GO:0048471">
    <property type="term" value="C:perinuclear region of cytoplasm"/>
    <property type="evidence" value="ECO:0007669"/>
    <property type="project" value="UniProtKB-SubCell"/>
</dbReference>
<evidence type="ECO:0000256" key="18">
    <source>
        <dbReference type="RuleBase" id="RU003346"/>
    </source>
</evidence>
<sequence>MSSLGFALIRLVSAWVWRGREGAVTHPGTATRAVDRTERGNRGREEDSEGHNEAAITPTLVLSVFAAVLGSLQFGFNIGVINAPQKIIEQHYNATWMERQVTDQPVPIDPVTLTTLWSLSVAIFSIGGMISSFCISFVSEWLGRKRAMIANNVLAFVGGACLGLAKLGRSYELVIIGRFVIGAYSGLSSGLVPMYVSEIAPTRLRGALGTLHQLAVVLGILAAQVLGLDTLLGTAELWPLLLALTLVPAAAQVLLLPFCPESPRFLFLARGKEAKAKESECPQGRGLQGKGERPGSKWRDLGWKEKGFRSRGKGLEGGGRDREQPLLVAIMLQLSQQLSGINAIFYYSTSIFEAAGVGRPAMATIGAGVVNTAFTVLSVSLAPSPGTLPPPPGERMGRRTLHLLGLGGMLGCAVTMTMALGLLDRVPAMSYVSLVATLGFVAFFEVGPGPIPWFIVAELFGQGPRPAAMALAGCANWTCNFLVGMTFPALADACGPYVFLLFAGLLLAFFLFTYFKVPETRGRTFEEITATFRRTPSLLDHEVKPGTELDCLGPNDCA</sequence>
<evidence type="ECO:0000256" key="15">
    <source>
        <dbReference type="ARBA" id="ARBA00023288"/>
    </source>
</evidence>
<name>A0A3Q0FV11_ALLSI</name>
<dbReference type="PROSITE" id="PS00217">
    <property type="entry name" value="SUGAR_TRANSPORT_2"/>
    <property type="match status" value="1"/>
</dbReference>
<keyword evidence="9 24" id="KW-0762">Sugar transport</keyword>
<dbReference type="GO" id="GO:0055056">
    <property type="term" value="F:D-glucose transmembrane transporter activity"/>
    <property type="evidence" value="ECO:0007669"/>
    <property type="project" value="TreeGrafter"/>
</dbReference>
<dbReference type="InterPro" id="IPR020846">
    <property type="entry name" value="MFS_dom"/>
</dbReference>
<evidence type="ECO:0000256" key="9">
    <source>
        <dbReference type="ARBA" id="ARBA00022597"/>
    </source>
</evidence>
<evidence type="ECO:0000256" key="19">
    <source>
        <dbReference type="SAM" id="MobiDB-lite"/>
    </source>
</evidence>
<feature type="transmembrane region" description="Helical" evidence="20">
    <location>
        <begin position="116"/>
        <end position="137"/>
    </location>
</feature>
<comment type="function">
    <text evidence="17">Insulin-regulated facilitative glucose transporter, which plays a key role in removal of glucose from circulation. Response to insulin is regulated by its intracellular localization: in the absence of insulin, it is efficiently retained intracellularly within storage compartments in muscle and fat cells. Upon insulin stimulation, translocates from these compartments to the cell surface where it transports glucose from the extracellular milieu into the cell.</text>
</comment>
<evidence type="ECO:0000256" key="12">
    <source>
        <dbReference type="ARBA" id="ARBA00022989"/>
    </source>
</evidence>
<keyword evidence="11" id="KW-0832">Ubl conjugation</keyword>
<accession>A0A3Q0FV11</accession>
<evidence type="ECO:0000259" key="22">
    <source>
        <dbReference type="PROSITE" id="PS50850"/>
    </source>
</evidence>
<proteinExistence type="inferred from homology"/>
<dbReference type="GO" id="GO:0070837">
    <property type="term" value="P:dehydroascorbic acid transport"/>
    <property type="evidence" value="ECO:0007669"/>
    <property type="project" value="TreeGrafter"/>
</dbReference>
<evidence type="ECO:0000256" key="16">
    <source>
        <dbReference type="ARBA" id="ARBA00030470"/>
    </source>
</evidence>
<evidence type="ECO:0000256" key="20">
    <source>
        <dbReference type="SAM" id="Phobius"/>
    </source>
</evidence>
<feature type="compositionally biased region" description="Basic and acidic residues" evidence="19">
    <location>
        <begin position="33"/>
        <end position="52"/>
    </location>
</feature>
<keyword evidence="15" id="KW-0449">Lipoprotein</keyword>
<dbReference type="KEGG" id="asn:102370597"/>
<dbReference type="AlphaFoldDB" id="A0A3Q0FV11"/>
<keyword evidence="14" id="KW-0564">Palmitate</keyword>
<keyword evidence="7" id="KW-1003">Cell membrane</keyword>
<feature type="domain" description="Major facilitator superfamily (MFS) profile" evidence="22">
    <location>
        <begin position="63"/>
        <end position="521"/>
    </location>
</feature>
<keyword evidence="23" id="KW-1185">Reference proteome</keyword>
<reference evidence="24" key="1">
    <citation type="submission" date="2025-08" db="UniProtKB">
        <authorList>
            <consortium name="RefSeq"/>
        </authorList>
    </citation>
    <scope>IDENTIFICATION</scope>
</reference>
<dbReference type="PROSITE" id="PS00216">
    <property type="entry name" value="SUGAR_TRANSPORT_1"/>
    <property type="match status" value="1"/>
</dbReference>
<evidence type="ECO:0000256" key="2">
    <source>
        <dbReference type="ARBA" id="ARBA00004556"/>
    </source>
</evidence>
<dbReference type="InterPro" id="IPR036259">
    <property type="entry name" value="MFS_trans_sf"/>
</dbReference>
<evidence type="ECO:0000313" key="24">
    <source>
        <dbReference type="RefSeq" id="XP_025049558.1"/>
    </source>
</evidence>
<dbReference type="InterPro" id="IPR003663">
    <property type="entry name" value="Sugar/inositol_transpt"/>
</dbReference>
<keyword evidence="8" id="KW-0963">Cytoplasm</keyword>
<dbReference type="NCBIfam" id="TIGR00879">
    <property type="entry name" value="SP"/>
    <property type="match status" value="1"/>
</dbReference>
<evidence type="ECO:0000256" key="17">
    <source>
        <dbReference type="ARBA" id="ARBA00046051"/>
    </source>
</evidence>
<dbReference type="STRING" id="38654.A0A3Q0FV11"/>
<evidence type="ECO:0000256" key="11">
    <source>
        <dbReference type="ARBA" id="ARBA00022843"/>
    </source>
</evidence>
<dbReference type="GO" id="GO:0012505">
    <property type="term" value="C:endomembrane system"/>
    <property type="evidence" value="ECO:0007669"/>
    <property type="project" value="TreeGrafter"/>
</dbReference>
<evidence type="ECO:0000256" key="4">
    <source>
        <dbReference type="ARBA" id="ARBA00007004"/>
    </source>
</evidence>
<keyword evidence="13 20" id="KW-0472">Membrane</keyword>
<gene>
    <name evidence="24" type="primary">SLC2A4</name>
</gene>
<evidence type="ECO:0000256" key="3">
    <source>
        <dbReference type="ARBA" id="ARBA00004651"/>
    </source>
</evidence>
<keyword evidence="10 20" id="KW-0812">Transmembrane</keyword>
<dbReference type="RefSeq" id="XP_025049558.1">
    <property type="nucleotide sequence ID" value="XM_025193773.1"/>
</dbReference>
<evidence type="ECO:0000256" key="1">
    <source>
        <dbReference type="ARBA" id="ARBA00000618"/>
    </source>
</evidence>
<dbReference type="Proteomes" id="UP000189705">
    <property type="component" value="Unplaced"/>
</dbReference>
<evidence type="ECO:0000256" key="21">
    <source>
        <dbReference type="SAM" id="SignalP"/>
    </source>
</evidence>
<evidence type="ECO:0000256" key="14">
    <source>
        <dbReference type="ARBA" id="ARBA00023139"/>
    </source>
</evidence>
<evidence type="ECO:0000256" key="8">
    <source>
        <dbReference type="ARBA" id="ARBA00022490"/>
    </source>
</evidence>
<dbReference type="PRINTS" id="PR00171">
    <property type="entry name" value="SUGRTRNSPORT"/>
</dbReference>
<feature type="compositionally biased region" description="Basic and acidic residues" evidence="19">
    <location>
        <begin position="290"/>
        <end position="300"/>
    </location>
</feature>
<feature type="transmembrane region" description="Helical" evidence="20">
    <location>
        <begin position="208"/>
        <end position="226"/>
    </location>
</feature>
<keyword evidence="6 18" id="KW-0813">Transport</keyword>
<dbReference type="FunFam" id="1.20.1250.20:FF:000029">
    <property type="entry name" value="solute carrier family 2, facilitated glucose transporter member 4"/>
    <property type="match status" value="1"/>
</dbReference>
<feature type="region of interest" description="Disordered" evidence="19">
    <location>
        <begin position="26"/>
        <end position="52"/>
    </location>
</feature>
<evidence type="ECO:0000256" key="5">
    <source>
        <dbReference type="ARBA" id="ARBA00015975"/>
    </source>
</evidence>
<keyword evidence="12 20" id="KW-1133">Transmembrane helix</keyword>
<dbReference type="GO" id="GO:0005886">
    <property type="term" value="C:plasma membrane"/>
    <property type="evidence" value="ECO:0007669"/>
    <property type="project" value="UniProtKB-SubCell"/>
</dbReference>
<dbReference type="GO" id="GO:0046323">
    <property type="term" value="P:D-glucose import"/>
    <property type="evidence" value="ECO:0007669"/>
    <property type="project" value="TreeGrafter"/>
</dbReference>
<feature type="region of interest" description="Disordered" evidence="19">
    <location>
        <begin position="279"/>
        <end position="300"/>
    </location>
</feature>
<keyword evidence="21" id="KW-0732">Signal</keyword>
<dbReference type="InterPro" id="IPR045263">
    <property type="entry name" value="GLUT"/>
</dbReference>
<evidence type="ECO:0000256" key="10">
    <source>
        <dbReference type="ARBA" id="ARBA00022692"/>
    </source>
</evidence>
<evidence type="ECO:0000256" key="7">
    <source>
        <dbReference type="ARBA" id="ARBA00022475"/>
    </source>
</evidence>
<dbReference type="Pfam" id="PF00083">
    <property type="entry name" value="Sugar_tr"/>
    <property type="match status" value="1"/>
</dbReference>
<dbReference type="GeneID" id="102370597"/>
<dbReference type="PANTHER" id="PTHR23503:SF120">
    <property type="entry name" value="SOLUTE CARRIER FAMILY 2, FACILITATED GLUCOSE TRANSPORTER MEMBER 4"/>
    <property type="match status" value="1"/>
</dbReference>
<dbReference type="PROSITE" id="PS50850">
    <property type="entry name" value="MFS"/>
    <property type="match status" value="1"/>
</dbReference>